<evidence type="ECO:0000313" key="7">
    <source>
        <dbReference type="Proteomes" id="UP001143330"/>
    </source>
</evidence>
<evidence type="ECO:0000259" key="5">
    <source>
        <dbReference type="Pfam" id="PF00155"/>
    </source>
</evidence>
<dbReference type="SUPFAM" id="SSF53383">
    <property type="entry name" value="PLP-dependent transferases"/>
    <property type="match status" value="1"/>
</dbReference>
<dbReference type="InterPro" id="IPR015422">
    <property type="entry name" value="PyrdxlP-dep_Trfase_small"/>
</dbReference>
<dbReference type="GO" id="GO:0008483">
    <property type="term" value="F:transaminase activity"/>
    <property type="evidence" value="ECO:0007669"/>
    <property type="project" value="UniProtKB-KW"/>
</dbReference>
<evidence type="ECO:0000256" key="2">
    <source>
        <dbReference type="ARBA" id="ARBA00022576"/>
    </source>
</evidence>
<dbReference type="InterPro" id="IPR015424">
    <property type="entry name" value="PyrdxlP-dep_Trfase"/>
</dbReference>
<reference evidence="6" key="1">
    <citation type="journal article" date="2014" name="Int. J. Syst. Evol. Microbiol.">
        <title>Complete genome sequence of Corynebacterium casei LMG S-19264T (=DSM 44701T), isolated from a smear-ripened cheese.</title>
        <authorList>
            <consortium name="US DOE Joint Genome Institute (JGI-PGF)"/>
            <person name="Walter F."/>
            <person name="Albersmeier A."/>
            <person name="Kalinowski J."/>
            <person name="Ruckert C."/>
        </authorList>
    </citation>
    <scope>NUCLEOTIDE SEQUENCE</scope>
    <source>
        <strain evidence="6">VKM B-2789</strain>
    </source>
</reference>
<keyword evidence="7" id="KW-1185">Reference proteome</keyword>
<dbReference type="Proteomes" id="UP001143330">
    <property type="component" value="Unassembled WGS sequence"/>
</dbReference>
<dbReference type="Pfam" id="PF00155">
    <property type="entry name" value="Aminotran_1_2"/>
    <property type="match status" value="1"/>
</dbReference>
<name>A0A9W6K0Q9_9HYPH</name>
<feature type="domain" description="Aminotransferase class I/classII large" evidence="5">
    <location>
        <begin position="70"/>
        <end position="404"/>
    </location>
</feature>
<comment type="cofactor">
    <cofactor evidence="1">
        <name>pyridoxal 5'-phosphate</name>
        <dbReference type="ChEBI" id="CHEBI:597326"/>
    </cofactor>
</comment>
<keyword evidence="2 6" id="KW-0032">Aminotransferase</keyword>
<dbReference type="InterPro" id="IPR015421">
    <property type="entry name" value="PyrdxlP-dep_Trfase_major"/>
</dbReference>
<dbReference type="GO" id="GO:0030170">
    <property type="term" value="F:pyridoxal phosphate binding"/>
    <property type="evidence" value="ECO:0007669"/>
    <property type="project" value="InterPro"/>
</dbReference>
<sequence>MVKSAFTRWRYLESLTMMDMTPVPASKFDVTDERPPLPEPSRPDPGPAARSPFIRLGELLADIEPGKPPLSLAVGEPRHAPPSFVGAVLAAHLDGFGRYPAGKGLPEFRAAAAAWCARRYALPRPLDPEREVLVLNGSREGLFLSAILARRLVSPAKARAIAEAGGPAILLPNPFYAAYGAGAEAAGCESVSLPLPASGGWLPDLDALDPRLLARTVALYFASPANPQGTIAPKAYLQRLVAIARAHEILVFADECYSEIWLGAEPPTGILEVAGPDYAGVVTFNSLSKRSSLPGLRCGFCAGDAGFMAAFADLRNVAAPQVPEPLQHVGIAALADEAHVEESRALYRAKFDIADQILAGRFGYERPDGGFFLWLDVASIGGGEAAARKLWQREGLRTVPGGYLCRSEADGRNPGADYLRLALVQDLATTRAALPRVVAGLS</sequence>
<feature type="compositionally biased region" description="Pro residues" evidence="4">
    <location>
        <begin position="37"/>
        <end position="46"/>
    </location>
</feature>
<dbReference type="InterPro" id="IPR004839">
    <property type="entry name" value="Aminotransferase_I/II_large"/>
</dbReference>
<accession>A0A9W6K0Q9</accession>
<evidence type="ECO:0000256" key="4">
    <source>
        <dbReference type="SAM" id="MobiDB-lite"/>
    </source>
</evidence>
<organism evidence="6 7">
    <name type="scientific">Ancylobacter defluvii</name>
    <dbReference type="NCBI Taxonomy" id="1282440"/>
    <lineage>
        <taxon>Bacteria</taxon>
        <taxon>Pseudomonadati</taxon>
        <taxon>Pseudomonadota</taxon>
        <taxon>Alphaproteobacteria</taxon>
        <taxon>Hyphomicrobiales</taxon>
        <taxon>Xanthobacteraceae</taxon>
        <taxon>Ancylobacter</taxon>
    </lineage>
</organism>
<reference evidence="6" key="2">
    <citation type="submission" date="2023-01" db="EMBL/GenBank/DDBJ databases">
        <authorList>
            <person name="Sun Q."/>
            <person name="Evtushenko L."/>
        </authorList>
    </citation>
    <scope>NUCLEOTIDE SEQUENCE</scope>
    <source>
        <strain evidence="6">VKM B-2789</strain>
    </source>
</reference>
<evidence type="ECO:0000313" key="6">
    <source>
        <dbReference type="EMBL" id="GLK85399.1"/>
    </source>
</evidence>
<dbReference type="PANTHER" id="PTHR42832:SF3">
    <property type="entry name" value="L-GLUTAMINE--4-(METHYLSULFANYL)-2-OXOBUTANOATE AMINOTRANSFERASE"/>
    <property type="match status" value="1"/>
</dbReference>
<dbReference type="EMBL" id="BSFM01000015">
    <property type="protein sequence ID" value="GLK85399.1"/>
    <property type="molecule type" value="Genomic_DNA"/>
</dbReference>
<evidence type="ECO:0000256" key="1">
    <source>
        <dbReference type="ARBA" id="ARBA00001933"/>
    </source>
</evidence>
<gene>
    <name evidence="6" type="ORF">GCM10017653_34690</name>
</gene>
<protein>
    <submittedName>
        <fullName evidence="6">Aminotransferase</fullName>
    </submittedName>
</protein>
<dbReference type="Gene3D" id="3.90.1150.10">
    <property type="entry name" value="Aspartate Aminotransferase, domain 1"/>
    <property type="match status" value="1"/>
</dbReference>
<dbReference type="AlphaFoldDB" id="A0A9W6K0Q9"/>
<dbReference type="CDD" id="cd00609">
    <property type="entry name" value="AAT_like"/>
    <property type="match status" value="1"/>
</dbReference>
<feature type="region of interest" description="Disordered" evidence="4">
    <location>
        <begin position="26"/>
        <end position="49"/>
    </location>
</feature>
<dbReference type="Gene3D" id="3.40.640.10">
    <property type="entry name" value="Type I PLP-dependent aspartate aminotransferase-like (Major domain)"/>
    <property type="match status" value="1"/>
</dbReference>
<dbReference type="PANTHER" id="PTHR42832">
    <property type="entry name" value="AMINO ACID AMINOTRANSFERASE"/>
    <property type="match status" value="1"/>
</dbReference>
<dbReference type="InterPro" id="IPR050881">
    <property type="entry name" value="LL-DAP_aminotransferase"/>
</dbReference>
<comment type="caution">
    <text evidence="6">The sequence shown here is derived from an EMBL/GenBank/DDBJ whole genome shotgun (WGS) entry which is preliminary data.</text>
</comment>
<evidence type="ECO:0000256" key="3">
    <source>
        <dbReference type="ARBA" id="ARBA00022679"/>
    </source>
</evidence>
<proteinExistence type="predicted"/>
<keyword evidence="3" id="KW-0808">Transferase</keyword>